<keyword evidence="2" id="KW-1185">Reference proteome</keyword>
<organism evidence="1 2">
    <name type="scientific">Spirosoma validum</name>
    <dbReference type="NCBI Taxonomy" id="2771355"/>
    <lineage>
        <taxon>Bacteria</taxon>
        <taxon>Pseudomonadati</taxon>
        <taxon>Bacteroidota</taxon>
        <taxon>Cytophagia</taxon>
        <taxon>Cytophagales</taxon>
        <taxon>Cytophagaceae</taxon>
        <taxon>Spirosoma</taxon>
    </lineage>
</organism>
<dbReference type="EMBL" id="JACXAA010000009">
    <property type="protein sequence ID" value="MBD2755606.1"/>
    <property type="molecule type" value="Genomic_DNA"/>
</dbReference>
<comment type="caution">
    <text evidence="1">The sequence shown here is derived from an EMBL/GenBank/DDBJ whole genome shotgun (WGS) entry which is preliminary data.</text>
</comment>
<gene>
    <name evidence="1" type="ORF">IC230_22070</name>
</gene>
<name>A0A927GFC1_9BACT</name>
<evidence type="ECO:0000313" key="1">
    <source>
        <dbReference type="EMBL" id="MBD2755606.1"/>
    </source>
</evidence>
<proteinExistence type="predicted"/>
<accession>A0A927GFC1</accession>
<dbReference type="AlphaFoldDB" id="A0A927GFC1"/>
<reference evidence="1" key="1">
    <citation type="submission" date="2020-09" db="EMBL/GenBank/DDBJ databases">
        <authorList>
            <person name="Kim M.K."/>
        </authorList>
    </citation>
    <scope>NUCLEOTIDE SEQUENCE</scope>
    <source>
        <strain evidence="1">BT704</strain>
    </source>
</reference>
<sequence>MFFAFVGLLSCQPDERLTGVSAGASGWYLVTAYVVSGDTLFSLVSGSTDFKPGINKIGVDNFTTAIEAIESDQSVIKTSYRRNGRQSTFSKEVFVKLTNYDYQFSLKTSPPTIYEGRVGQFTGFFSERTVGGGVLIPLADSSTSPNQSSSQDVVIIAQSAN</sequence>
<protein>
    <submittedName>
        <fullName evidence="1">Uncharacterized protein</fullName>
    </submittedName>
</protein>
<evidence type="ECO:0000313" key="2">
    <source>
        <dbReference type="Proteomes" id="UP000653797"/>
    </source>
</evidence>
<dbReference type="Proteomes" id="UP000653797">
    <property type="component" value="Unassembled WGS sequence"/>
</dbReference>